<evidence type="ECO:0000256" key="3">
    <source>
        <dbReference type="ARBA" id="ARBA00012388"/>
    </source>
</evidence>
<comment type="caution">
    <text evidence="10">The sequence shown here is derived from an EMBL/GenBank/DDBJ whole genome shotgun (WGS) entry which is preliminary data.</text>
</comment>
<dbReference type="GO" id="GO:0043634">
    <property type="term" value="P:polyadenylation-dependent ncRNA catabolic process"/>
    <property type="evidence" value="ECO:0007669"/>
    <property type="project" value="EnsemblFungi"/>
</dbReference>
<dbReference type="GO" id="GO:0005730">
    <property type="term" value="C:nucleolus"/>
    <property type="evidence" value="ECO:0007669"/>
    <property type="project" value="EnsemblFungi"/>
</dbReference>
<feature type="domain" description="PAP-associated" evidence="8">
    <location>
        <begin position="304"/>
        <end position="362"/>
    </location>
</feature>
<dbReference type="GO" id="GO:0043023">
    <property type="term" value="F:ribosomal large subunit binding"/>
    <property type="evidence" value="ECO:0007669"/>
    <property type="project" value="EnsemblFungi"/>
</dbReference>
<dbReference type="InterPro" id="IPR045862">
    <property type="entry name" value="Trf4-like"/>
</dbReference>
<comment type="cofactor">
    <cofactor evidence="1">
        <name>Mn(2+)</name>
        <dbReference type="ChEBI" id="CHEBI:29035"/>
    </cofactor>
</comment>
<evidence type="ECO:0000313" key="10">
    <source>
        <dbReference type="EMBL" id="OLL23900.1"/>
    </source>
</evidence>
<evidence type="ECO:0000256" key="2">
    <source>
        <dbReference type="ARBA" id="ARBA00008593"/>
    </source>
</evidence>
<dbReference type="GO" id="GO:0046872">
    <property type="term" value="F:metal ion binding"/>
    <property type="evidence" value="ECO:0007669"/>
    <property type="project" value="UniProtKB-KW"/>
</dbReference>
<dbReference type="CDD" id="cd05402">
    <property type="entry name" value="NT_PAP_TUTase"/>
    <property type="match status" value="1"/>
</dbReference>
<dbReference type="AlphaFoldDB" id="A0A1U7LMK6"/>
<dbReference type="Pfam" id="PF03828">
    <property type="entry name" value="PAP_assoc"/>
    <property type="match status" value="1"/>
</dbReference>
<feature type="compositionally biased region" description="Basic and acidic residues" evidence="7">
    <location>
        <begin position="51"/>
        <end position="65"/>
    </location>
</feature>
<dbReference type="GO" id="GO:0031499">
    <property type="term" value="C:TRAMP complex"/>
    <property type="evidence" value="ECO:0007669"/>
    <property type="project" value="EnsemblFungi"/>
</dbReference>
<dbReference type="GO" id="GO:0140746">
    <property type="term" value="P:siRNA catabolic process"/>
    <property type="evidence" value="ECO:0007669"/>
    <property type="project" value="EnsemblFungi"/>
</dbReference>
<dbReference type="GO" id="GO:0071035">
    <property type="term" value="P:nuclear polyadenylation-dependent rRNA catabolic process"/>
    <property type="evidence" value="ECO:0007669"/>
    <property type="project" value="EnsemblFungi"/>
</dbReference>
<comment type="similarity">
    <text evidence="2">Belongs to the DNA polymerase type-B-like family.</text>
</comment>
<evidence type="ECO:0000313" key="11">
    <source>
        <dbReference type="Proteomes" id="UP000186594"/>
    </source>
</evidence>
<proteinExistence type="inferred from homology"/>
<feature type="compositionally biased region" description="Basic and acidic residues" evidence="7">
    <location>
        <begin position="629"/>
        <end position="640"/>
    </location>
</feature>
<organism evidence="10 11">
    <name type="scientific">Neolecta irregularis (strain DAH-3)</name>
    <dbReference type="NCBI Taxonomy" id="1198029"/>
    <lineage>
        <taxon>Eukaryota</taxon>
        <taxon>Fungi</taxon>
        <taxon>Dikarya</taxon>
        <taxon>Ascomycota</taxon>
        <taxon>Taphrinomycotina</taxon>
        <taxon>Neolectales</taxon>
        <taxon>Neolectaceae</taxon>
        <taxon>Neolecta</taxon>
    </lineage>
</organism>
<protein>
    <recommendedName>
        <fullName evidence="3">polynucleotide adenylyltransferase</fullName>
        <ecNumber evidence="3">2.7.7.19</ecNumber>
    </recommendedName>
</protein>
<dbReference type="FunFam" id="3.30.460.10:FF:000006">
    <property type="entry name" value="non-canonical poly(A) RNA polymerase PAPD5"/>
    <property type="match status" value="1"/>
</dbReference>
<evidence type="ECO:0000256" key="1">
    <source>
        <dbReference type="ARBA" id="ARBA00001936"/>
    </source>
</evidence>
<dbReference type="SUPFAM" id="SSF81631">
    <property type="entry name" value="PAP/OAS1 substrate-binding domain"/>
    <property type="match status" value="1"/>
</dbReference>
<feature type="compositionally biased region" description="Polar residues" evidence="7">
    <location>
        <begin position="600"/>
        <end position="616"/>
    </location>
</feature>
<gene>
    <name evidence="10" type="ORF">NEOLI_002540</name>
</gene>
<feature type="compositionally biased region" description="Polar residues" evidence="7">
    <location>
        <begin position="559"/>
        <end position="568"/>
    </location>
</feature>
<dbReference type="EC" id="2.7.7.19" evidence="3"/>
<accession>A0A1U7LMK6</accession>
<dbReference type="PANTHER" id="PTHR23092:SF15">
    <property type="entry name" value="INACTIVE NON-CANONICAL POLY(A) RNA POLYMERASE PROTEIN TRF4-2-RELATED"/>
    <property type="match status" value="1"/>
</dbReference>
<sequence length="640" mass="72221">MIDTTSTNNLDANADFIAFDLGDVEEEEILVSTDEKKSLLQKAKSLGQSLRDKLGKGEKRKREAQERDDDAAVVDYSNTSPWIADKNYADEKEAVNILHREIQDFVAYISPTPMEHATRQYVINRIRNVITKHWKDTQVSIFGSFDTHLYLPTRHNSIFTIWELTRFSDIDIVVLSNGTRVYETLRDLREMANKLTREGIAREMQVIAKASVPIIKFIERQTKLRVDISFNKPSGLVSAAVVKEFLTKYPAARWLIVIVKHFLSMRGMNEVYSGGLGSIYGLLIIVNGQLHPQIASERIQPHNNLGVLLIEFLELYGKKFNYDSVGISIDGKGSYFSKVDIGWIRPNQPYLLSIRDPSDATNDIAKSSHQILKVRSTFSAGYDLLLEEVYLIHDRIPDIRRNRRSRYIAGSISLLKSILAVNRDIYKARDHIAQLWARGEIKEMPFLVDDIPYTPPLRKPQNRAVEFVAVSTDGESDHEDSRPKQKQRKDLTKKAVKPVVKKPNSQVALENSAPAPKKNDSRALSAEPSQRQRKNASKGPSKITSRPPSTEPRACIDKPSNSTQTSSEPAKRKRVKSEKGKSKKSYQSNALPPVQEVCVINSSPDSNSNQAHPTKQSMDEDSRYGAIDKLGKKSDPIVLD</sequence>
<evidence type="ECO:0000259" key="9">
    <source>
        <dbReference type="Pfam" id="PF22600"/>
    </source>
</evidence>
<feature type="region of interest" description="Disordered" evidence="7">
    <location>
        <begin position="471"/>
        <end position="640"/>
    </location>
</feature>
<dbReference type="GO" id="GO:1990431">
    <property type="term" value="P:priRNA 3'-end processing"/>
    <property type="evidence" value="ECO:0007669"/>
    <property type="project" value="EnsemblFungi"/>
</dbReference>
<dbReference type="SUPFAM" id="SSF81301">
    <property type="entry name" value="Nucleotidyltransferase"/>
    <property type="match status" value="1"/>
</dbReference>
<reference evidence="10 11" key="1">
    <citation type="submission" date="2016-04" db="EMBL/GenBank/DDBJ databases">
        <title>Evolutionary innovation and constraint leading to complex multicellularity in the Ascomycota.</title>
        <authorList>
            <person name="Cisse O."/>
            <person name="Nguyen A."/>
            <person name="Hewitt D.A."/>
            <person name="Jedd G."/>
            <person name="Stajich J.E."/>
        </authorList>
    </citation>
    <scope>NUCLEOTIDE SEQUENCE [LARGE SCALE GENOMIC DNA]</scope>
    <source>
        <strain evidence="10 11">DAH-3</strain>
    </source>
</reference>
<feature type="compositionally biased region" description="Basic and acidic residues" evidence="7">
    <location>
        <begin position="479"/>
        <end position="493"/>
    </location>
</feature>
<dbReference type="OrthoDB" id="273917at2759"/>
<feature type="domain" description="Poly(A) RNA polymerase mitochondrial-like central palm" evidence="9">
    <location>
        <begin position="98"/>
        <end position="240"/>
    </location>
</feature>
<dbReference type="InterPro" id="IPR054708">
    <property type="entry name" value="MTPAP-like_central"/>
</dbReference>
<feature type="region of interest" description="Disordered" evidence="7">
    <location>
        <begin position="51"/>
        <end position="71"/>
    </location>
</feature>
<evidence type="ECO:0000256" key="5">
    <source>
        <dbReference type="ARBA" id="ARBA00022723"/>
    </source>
</evidence>
<keyword evidence="11" id="KW-1185">Reference proteome</keyword>
<dbReference type="InterPro" id="IPR002058">
    <property type="entry name" value="PAP_assoc"/>
</dbReference>
<dbReference type="Pfam" id="PF22600">
    <property type="entry name" value="MTPAP-like_central"/>
    <property type="match status" value="1"/>
</dbReference>
<dbReference type="GO" id="GO:0003729">
    <property type="term" value="F:mRNA binding"/>
    <property type="evidence" value="ECO:0007669"/>
    <property type="project" value="TreeGrafter"/>
</dbReference>
<dbReference type="GO" id="GO:1990817">
    <property type="term" value="F:poly(A) RNA polymerase activity"/>
    <property type="evidence" value="ECO:0007669"/>
    <property type="project" value="UniProtKB-EC"/>
</dbReference>
<keyword evidence="6" id="KW-0460">Magnesium</keyword>
<keyword evidence="4" id="KW-0808">Transferase</keyword>
<dbReference type="EMBL" id="LXFE01001113">
    <property type="protein sequence ID" value="OLL23900.1"/>
    <property type="molecule type" value="Genomic_DNA"/>
</dbReference>
<dbReference type="PANTHER" id="PTHR23092">
    <property type="entry name" value="POLY(A) RNA POLYMERASE"/>
    <property type="match status" value="1"/>
</dbReference>
<evidence type="ECO:0000256" key="7">
    <source>
        <dbReference type="SAM" id="MobiDB-lite"/>
    </source>
</evidence>
<dbReference type="OMA" id="GNHITET"/>
<dbReference type="Proteomes" id="UP000186594">
    <property type="component" value="Unassembled WGS sequence"/>
</dbReference>
<dbReference type="Gene3D" id="3.30.460.10">
    <property type="entry name" value="Beta Polymerase, domain 2"/>
    <property type="match status" value="1"/>
</dbReference>
<name>A0A1U7LMK6_NEOID</name>
<evidence type="ECO:0000256" key="4">
    <source>
        <dbReference type="ARBA" id="ARBA00022679"/>
    </source>
</evidence>
<feature type="compositionally biased region" description="Basic residues" evidence="7">
    <location>
        <begin position="571"/>
        <end position="584"/>
    </location>
</feature>
<keyword evidence="5" id="KW-0479">Metal-binding</keyword>
<evidence type="ECO:0000256" key="6">
    <source>
        <dbReference type="ARBA" id="ARBA00022842"/>
    </source>
</evidence>
<dbReference type="STRING" id="1198029.A0A1U7LMK6"/>
<evidence type="ECO:0000259" key="8">
    <source>
        <dbReference type="Pfam" id="PF03828"/>
    </source>
</evidence>
<dbReference type="Gene3D" id="1.10.1410.10">
    <property type="match status" value="1"/>
</dbReference>
<dbReference type="InterPro" id="IPR043519">
    <property type="entry name" value="NT_sf"/>
</dbReference>